<comment type="caution">
    <text evidence="1">The sequence shown here is derived from an EMBL/GenBank/DDBJ whole genome shotgun (WGS) entry which is preliminary data.</text>
</comment>
<dbReference type="Proteomes" id="UP000623440">
    <property type="component" value="Unassembled WGS sequence"/>
</dbReference>
<proteinExistence type="predicted"/>
<accession>A0ABR8DH04</accession>
<dbReference type="EMBL" id="JACJSI010000004">
    <property type="protein sequence ID" value="MBD2528666.1"/>
    <property type="molecule type" value="Genomic_DNA"/>
</dbReference>
<sequence length="67" mass="8181">MTSQEYRICYKSEIRRSHFKKKQAIAIFNEPQRRREHRRRCLRRALPKHFKKKQAIAFLSHAIGTLD</sequence>
<dbReference type="RefSeq" id="WP_190939306.1">
    <property type="nucleotide sequence ID" value="NZ_JACJSI010000004.1"/>
</dbReference>
<evidence type="ECO:0000313" key="2">
    <source>
        <dbReference type="Proteomes" id="UP000623440"/>
    </source>
</evidence>
<evidence type="ECO:0000313" key="1">
    <source>
        <dbReference type="EMBL" id="MBD2528666.1"/>
    </source>
</evidence>
<organism evidence="1 2">
    <name type="scientific">Nostoc flagelliforme FACHB-838</name>
    <dbReference type="NCBI Taxonomy" id="2692904"/>
    <lineage>
        <taxon>Bacteria</taxon>
        <taxon>Bacillati</taxon>
        <taxon>Cyanobacteriota</taxon>
        <taxon>Cyanophyceae</taxon>
        <taxon>Nostocales</taxon>
        <taxon>Nostocaceae</taxon>
        <taxon>Nostoc</taxon>
    </lineage>
</organism>
<reference evidence="1 2" key="1">
    <citation type="journal article" date="2020" name="ISME J.">
        <title>Comparative genomics reveals insights into cyanobacterial evolution and habitat adaptation.</title>
        <authorList>
            <person name="Chen M.Y."/>
            <person name="Teng W.K."/>
            <person name="Zhao L."/>
            <person name="Hu C.X."/>
            <person name="Zhou Y.K."/>
            <person name="Han B.P."/>
            <person name="Song L.R."/>
            <person name="Shu W.S."/>
        </authorList>
    </citation>
    <scope>NUCLEOTIDE SEQUENCE [LARGE SCALE GENOMIC DNA]</scope>
    <source>
        <strain evidence="1 2">FACHB-838</strain>
    </source>
</reference>
<keyword evidence="2" id="KW-1185">Reference proteome</keyword>
<evidence type="ECO:0008006" key="3">
    <source>
        <dbReference type="Google" id="ProtNLM"/>
    </source>
</evidence>
<name>A0ABR8DH04_9NOSO</name>
<gene>
    <name evidence="1" type="ORF">H6G97_03450</name>
</gene>
<protein>
    <recommendedName>
        <fullName evidence="3">Transposase</fullName>
    </recommendedName>
</protein>